<gene>
    <name evidence="3" type="ORF">EV213_1353</name>
</gene>
<feature type="compositionally biased region" description="Basic and acidic residues" evidence="1">
    <location>
        <begin position="38"/>
        <end position="56"/>
    </location>
</feature>
<dbReference type="InterPro" id="IPR002035">
    <property type="entry name" value="VWF_A"/>
</dbReference>
<feature type="domain" description="VWFA" evidence="2">
    <location>
        <begin position="152"/>
        <end position="340"/>
    </location>
</feature>
<evidence type="ECO:0000259" key="2">
    <source>
        <dbReference type="PROSITE" id="PS50234"/>
    </source>
</evidence>
<dbReference type="PROSITE" id="PS50234">
    <property type="entry name" value="VWFA"/>
    <property type="match status" value="1"/>
</dbReference>
<dbReference type="Gene3D" id="3.40.50.410">
    <property type="entry name" value="von Willebrand factor, type A domain"/>
    <property type="match status" value="1"/>
</dbReference>
<dbReference type="Pfam" id="PF00092">
    <property type="entry name" value="VWA"/>
    <property type="match status" value="1"/>
</dbReference>
<protein>
    <submittedName>
        <fullName evidence="3">Ca-activated chloride channel family protein</fullName>
    </submittedName>
</protein>
<proteinExistence type="predicted"/>
<dbReference type="Proteomes" id="UP000295632">
    <property type="component" value="Unassembled WGS sequence"/>
</dbReference>
<feature type="region of interest" description="Disordered" evidence="1">
    <location>
        <begin position="37"/>
        <end position="56"/>
    </location>
</feature>
<dbReference type="SMART" id="SM00327">
    <property type="entry name" value="VWA"/>
    <property type="match status" value="1"/>
</dbReference>
<dbReference type="OrthoDB" id="9783818at2"/>
<dbReference type="EMBL" id="SNYJ01000035">
    <property type="protein sequence ID" value="TDQ31893.1"/>
    <property type="molecule type" value="Genomic_DNA"/>
</dbReference>
<accession>A0A4R6TLS9</accession>
<dbReference type="InterPro" id="IPR036465">
    <property type="entry name" value="vWFA_dom_sf"/>
</dbReference>
<evidence type="ECO:0000313" key="3">
    <source>
        <dbReference type="EMBL" id="TDQ31893.1"/>
    </source>
</evidence>
<dbReference type="AlphaFoldDB" id="A0A4R6TLS9"/>
<dbReference type="PROSITE" id="PS51257">
    <property type="entry name" value="PROKAR_LIPOPROTEIN"/>
    <property type="match status" value="1"/>
</dbReference>
<reference evidence="3 4" key="1">
    <citation type="submission" date="2019-03" db="EMBL/GenBank/DDBJ databases">
        <title>Genomic Encyclopedia of Type Strains, Phase IV (KMG-IV): sequencing the most valuable type-strain genomes for metagenomic binning, comparative biology and taxonomic classification.</title>
        <authorList>
            <person name="Goeker M."/>
        </authorList>
    </citation>
    <scope>NUCLEOTIDE SEQUENCE [LARGE SCALE GENOMIC DNA]</scope>
    <source>
        <strain evidence="3 4">DSM 28697</strain>
    </source>
</reference>
<evidence type="ECO:0000256" key="1">
    <source>
        <dbReference type="SAM" id="MobiDB-lite"/>
    </source>
</evidence>
<dbReference type="SUPFAM" id="SSF53300">
    <property type="entry name" value="vWA-like"/>
    <property type="match status" value="1"/>
</dbReference>
<name>A0A4R6TLS9_9BACI</name>
<organism evidence="3 4">
    <name type="scientific">Aureibacillus halotolerans</name>
    <dbReference type="NCBI Taxonomy" id="1508390"/>
    <lineage>
        <taxon>Bacteria</taxon>
        <taxon>Bacillati</taxon>
        <taxon>Bacillota</taxon>
        <taxon>Bacilli</taxon>
        <taxon>Bacillales</taxon>
        <taxon>Bacillaceae</taxon>
        <taxon>Aureibacillus</taxon>
    </lineage>
</organism>
<comment type="caution">
    <text evidence="3">The sequence shown here is derived from an EMBL/GenBank/DDBJ whole genome shotgun (WGS) entry which is preliminary data.</text>
</comment>
<dbReference type="RefSeq" id="WP_133582425.1">
    <property type="nucleotide sequence ID" value="NZ_SNYJ01000035.1"/>
</dbReference>
<sequence length="453" mass="51900">MLHLNKMYLYPFFIFLLFLSGCNDEVIPATQNSVGSVKVEDTKQDDSNNRENEDKKLQETIFPNGLEEILESTKGTYAGQSYEDNREAIVKELEAFKSLGEEPSEEELHRYYYKLLLMFSEEYERPLENEPFNPIEPPTIYDGKFQLKPNLNVEIVLDTSGSMIEKVDGQSKMELAKNSIEDFAQMLPNEANVGLRVYGHEGTTAFEDKVESCESSELLYEIQPYDKSKLEAALEEFQPAGWTPLAKALQDAKDDLKTFNGEENTNIIFLVSDGIGTCDGDPVKEAKELQESNIDPIVNIIGFNVDEEGEQQLRDIANASDGSFAYVHDKESLNDQFNRLKDISDKWIQWKGAALGHNSEESSERLMEITEAREEWQETNFRERDNIKFALNHLNESGKINDQTLHKLNTINSERFLIPFNLGQDLFSDLFNESQNLTVEEYKEIFGKYEENS</sequence>
<evidence type="ECO:0000313" key="4">
    <source>
        <dbReference type="Proteomes" id="UP000295632"/>
    </source>
</evidence>
<keyword evidence="4" id="KW-1185">Reference proteome</keyword>